<dbReference type="PROSITE" id="PS50011">
    <property type="entry name" value="PROTEIN_KINASE_DOM"/>
    <property type="match status" value="1"/>
</dbReference>
<dbReference type="OrthoDB" id="3256376at2759"/>
<comment type="catalytic activity">
    <reaction evidence="9">
        <text>L-tyrosyl-[protein] + ATP = O-phospho-L-tyrosyl-[protein] + ADP + H(+)</text>
        <dbReference type="Rhea" id="RHEA:10596"/>
        <dbReference type="Rhea" id="RHEA-COMP:10136"/>
        <dbReference type="Rhea" id="RHEA-COMP:20101"/>
        <dbReference type="ChEBI" id="CHEBI:15378"/>
        <dbReference type="ChEBI" id="CHEBI:30616"/>
        <dbReference type="ChEBI" id="CHEBI:46858"/>
        <dbReference type="ChEBI" id="CHEBI:61978"/>
        <dbReference type="ChEBI" id="CHEBI:456216"/>
        <dbReference type="EC" id="2.7.10.1"/>
    </reaction>
</comment>
<dbReference type="Proteomes" id="UP000283509">
    <property type="component" value="Unassembled WGS sequence"/>
</dbReference>
<keyword evidence="16" id="KW-1185">Reference proteome</keyword>
<evidence type="ECO:0000256" key="3">
    <source>
        <dbReference type="ARBA" id="ARBA00022989"/>
    </source>
</evidence>
<dbReference type="PANTHER" id="PTHR24416:SF600">
    <property type="entry name" value="PDGF- AND VEGF-RECEPTOR RELATED, ISOFORM J"/>
    <property type="match status" value="1"/>
</dbReference>
<evidence type="ECO:0000256" key="1">
    <source>
        <dbReference type="ARBA" id="ARBA00004167"/>
    </source>
</evidence>
<evidence type="ECO:0000256" key="5">
    <source>
        <dbReference type="ARBA" id="ARBA00023157"/>
    </source>
</evidence>
<protein>
    <submittedName>
        <fullName evidence="15">VEGFR-A splice form A</fullName>
    </submittedName>
</protein>
<dbReference type="InterPro" id="IPR001245">
    <property type="entry name" value="Ser-Thr/Tyr_kinase_cat_dom"/>
</dbReference>
<evidence type="ECO:0000256" key="8">
    <source>
        <dbReference type="ARBA" id="ARBA00023319"/>
    </source>
</evidence>
<keyword evidence="10" id="KW-0547">Nucleotide-binding</keyword>
<dbReference type="SUPFAM" id="SSF48726">
    <property type="entry name" value="Immunoglobulin"/>
    <property type="match status" value="1"/>
</dbReference>
<dbReference type="InterPro" id="IPR013783">
    <property type="entry name" value="Ig-like_fold"/>
</dbReference>
<keyword evidence="4 11" id="KW-0472">Membrane</keyword>
<dbReference type="PROSITE" id="PS50835">
    <property type="entry name" value="IG_LIKE"/>
    <property type="match status" value="1"/>
</dbReference>
<dbReference type="InterPro" id="IPR017441">
    <property type="entry name" value="Protein_kinase_ATP_BS"/>
</dbReference>
<dbReference type="Pfam" id="PF13927">
    <property type="entry name" value="Ig_3"/>
    <property type="match status" value="1"/>
</dbReference>
<reference evidence="15 16" key="1">
    <citation type="submission" date="2018-04" db="EMBL/GenBank/DDBJ databases">
        <authorList>
            <person name="Zhang X."/>
            <person name="Yuan J."/>
            <person name="Li F."/>
            <person name="Xiang J."/>
        </authorList>
    </citation>
    <scope>NUCLEOTIDE SEQUENCE [LARGE SCALE GENOMIC DNA]</scope>
    <source>
        <tissue evidence="15">Muscle</tissue>
    </source>
</reference>
<accession>A0A3R7QZ06</accession>
<organism evidence="15 16">
    <name type="scientific">Penaeus vannamei</name>
    <name type="common">Whiteleg shrimp</name>
    <name type="synonym">Litopenaeus vannamei</name>
    <dbReference type="NCBI Taxonomy" id="6689"/>
    <lineage>
        <taxon>Eukaryota</taxon>
        <taxon>Metazoa</taxon>
        <taxon>Ecdysozoa</taxon>
        <taxon>Arthropoda</taxon>
        <taxon>Crustacea</taxon>
        <taxon>Multicrustacea</taxon>
        <taxon>Malacostraca</taxon>
        <taxon>Eumalacostraca</taxon>
        <taxon>Eucarida</taxon>
        <taxon>Decapoda</taxon>
        <taxon>Dendrobranchiata</taxon>
        <taxon>Penaeoidea</taxon>
        <taxon>Penaeidae</taxon>
        <taxon>Penaeus</taxon>
    </lineage>
</organism>
<keyword evidence="12" id="KW-0732">Signal</keyword>
<dbReference type="InterPro" id="IPR011009">
    <property type="entry name" value="Kinase-like_dom_sf"/>
</dbReference>
<comment type="subcellular location">
    <subcellularLocation>
        <location evidence="1">Membrane</location>
        <topology evidence="1">Single-pass membrane protein</topology>
    </subcellularLocation>
</comment>
<dbReference type="PANTHER" id="PTHR24416">
    <property type="entry name" value="TYROSINE-PROTEIN KINASE RECEPTOR"/>
    <property type="match status" value="1"/>
</dbReference>
<evidence type="ECO:0000256" key="11">
    <source>
        <dbReference type="SAM" id="Phobius"/>
    </source>
</evidence>
<dbReference type="SUPFAM" id="SSF56112">
    <property type="entry name" value="Protein kinase-like (PK-like)"/>
    <property type="match status" value="1"/>
</dbReference>
<evidence type="ECO:0000256" key="10">
    <source>
        <dbReference type="PROSITE-ProRule" id="PRU10141"/>
    </source>
</evidence>
<evidence type="ECO:0000259" key="13">
    <source>
        <dbReference type="PROSITE" id="PS50011"/>
    </source>
</evidence>
<dbReference type="GO" id="GO:0005886">
    <property type="term" value="C:plasma membrane"/>
    <property type="evidence" value="ECO:0007669"/>
    <property type="project" value="TreeGrafter"/>
</dbReference>
<dbReference type="InterPro" id="IPR003598">
    <property type="entry name" value="Ig_sub2"/>
</dbReference>
<evidence type="ECO:0000313" key="16">
    <source>
        <dbReference type="Proteomes" id="UP000283509"/>
    </source>
</evidence>
<feature type="domain" description="Ig-like" evidence="14">
    <location>
        <begin position="362"/>
        <end position="448"/>
    </location>
</feature>
<dbReference type="EMBL" id="QCYY01000591">
    <property type="protein sequence ID" value="ROT84114.1"/>
    <property type="molecule type" value="Genomic_DNA"/>
</dbReference>
<proteinExistence type="predicted"/>
<dbReference type="InterPro" id="IPR003599">
    <property type="entry name" value="Ig_sub"/>
</dbReference>
<evidence type="ECO:0000256" key="6">
    <source>
        <dbReference type="ARBA" id="ARBA00023170"/>
    </source>
</evidence>
<gene>
    <name evidence="15" type="ORF">C7M84_022690</name>
</gene>
<keyword evidence="10" id="KW-0067">ATP-binding</keyword>
<dbReference type="InterPro" id="IPR036179">
    <property type="entry name" value="Ig-like_dom_sf"/>
</dbReference>
<evidence type="ECO:0000256" key="9">
    <source>
        <dbReference type="ARBA" id="ARBA00051243"/>
    </source>
</evidence>
<dbReference type="PROSITE" id="PS00107">
    <property type="entry name" value="PROTEIN_KINASE_ATP"/>
    <property type="match status" value="1"/>
</dbReference>
<dbReference type="Gene3D" id="1.10.510.10">
    <property type="entry name" value="Transferase(Phosphotransferase) domain 1"/>
    <property type="match status" value="1"/>
</dbReference>
<evidence type="ECO:0000256" key="12">
    <source>
        <dbReference type="SAM" id="SignalP"/>
    </source>
</evidence>
<dbReference type="AlphaFoldDB" id="A0A3R7QZ06"/>
<dbReference type="Gene3D" id="2.60.40.10">
    <property type="entry name" value="Immunoglobulins"/>
    <property type="match status" value="1"/>
</dbReference>
<dbReference type="InterPro" id="IPR008266">
    <property type="entry name" value="Tyr_kinase_AS"/>
</dbReference>
<keyword evidence="5" id="KW-1015">Disulfide bond</keyword>
<dbReference type="InterPro" id="IPR007110">
    <property type="entry name" value="Ig-like_dom"/>
</dbReference>
<dbReference type="GO" id="GO:0007169">
    <property type="term" value="P:cell surface receptor protein tyrosine kinase signaling pathway"/>
    <property type="evidence" value="ECO:0007669"/>
    <property type="project" value="TreeGrafter"/>
</dbReference>
<dbReference type="GO" id="GO:0043235">
    <property type="term" value="C:receptor complex"/>
    <property type="evidence" value="ECO:0007669"/>
    <property type="project" value="TreeGrafter"/>
</dbReference>
<dbReference type="SMART" id="SM00408">
    <property type="entry name" value="IGc2"/>
    <property type="match status" value="1"/>
</dbReference>
<evidence type="ECO:0000256" key="7">
    <source>
        <dbReference type="ARBA" id="ARBA00023180"/>
    </source>
</evidence>
<keyword evidence="6" id="KW-0675">Receptor</keyword>
<dbReference type="InterPro" id="IPR000719">
    <property type="entry name" value="Prot_kinase_dom"/>
</dbReference>
<comment type="caution">
    <text evidence="15">The sequence shown here is derived from an EMBL/GenBank/DDBJ whole genome shotgun (WGS) entry which is preliminary data.</text>
</comment>
<dbReference type="InterPro" id="IPR050122">
    <property type="entry name" value="RTK"/>
</dbReference>
<evidence type="ECO:0000313" key="15">
    <source>
        <dbReference type="EMBL" id="ROT84114.1"/>
    </source>
</evidence>
<dbReference type="GO" id="GO:0005524">
    <property type="term" value="F:ATP binding"/>
    <property type="evidence" value="ECO:0007669"/>
    <property type="project" value="UniProtKB-UniRule"/>
</dbReference>
<feature type="binding site" evidence="10">
    <location>
        <position position="571"/>
    </location>
    <ligand>
        <name>ATP</name>
        <dbReference type="ChEBI" id="CHEBI:30616"/>
    </ligand>
</feature>
<dbReference type="Gene3D" id="3.30.200.20">
    <property type="entry name" value="Phosphorylase Kinase, domain 1"/>
    <property type="match status" value="1"/>
</dbReference>
<dbReference type="SMART" id="SM00409">
    <property type="entry name" value="IG"/>
    <property type="match status" value="1"/>
</dbReference>
<dbReference type="PROSITE" id="PS00109">
    <property type="entry name" value="PROTEIN_KINASE_TYR"/>
    <property type="match status" value="1"/>
</dbReference>
<feature type="chain" id="PRO_5018649493" evidence="12">
    <location>
        <begin position="20"/>
        <end position="810"/>
    </location>
</feature>
<sequence length="810" mass="90366">MSQLRELLCFFCLAWAAQGKRCLDPYPVHIVDSPPPRPFPSTAGLIQESTVIAHGYVESIHDLADARHKEAEIVVFNVLCLDRCIDELKVKFVDDDDHGAGDGFLHCRFTMHDDYYLFLRRAGNESAFRILAVLHGDDFEMDLAARYFKACATTRIRPDDTGTWYETASGLVVAKGDDVLLRCEAPLVDSLVDFNGYRLTLGFSGGEGDAQRRPQSQVSFRAEARQTVTCAATLQRAPQEVLGRSALALDVVDPPYLNLSTESHVLTLTYDDLRANPVLLWPIKFMGFPEPEFQLIRPNGQEVQRGNCRDLAGNATFCRSGSLPLPLSPGELDHGVFSLVASAGPERRNVSLLLNLTDPEPPSWLAQDPRRNSSIKVHLDQMIDLNCSAEGVPRPAYLWKKDREVVALEDGFVEEDETGAVLTLRKVRAKDAGLYVCSVQNRAGFLLTHFDLKVLDEPNDAAILWTGAVLGSAVLLSAVWIVYSRGRIWLFSRKYNLEAKKEWEAGNPSALTSDLSLQEQADLLPYKGKFEVSRNNIIFDKLLGCGAFGRVYRAQLEIPDTGAPPATVAVKMVKSRKDKVQLNALQSELKILIHIGQHVNIVNLVAACTKNLHTRGELMILVEYCRFGNILDFMRRNHRTFVNQLDPETDTINPCVARLPQENFRNSVSDIVYISEGRVAFQKIDSNATCPGIFPTSREVLLGSTQQSQAFTNVDSEMSTVTLISDTHNMEAPSAPSDPEERDKPLCSRDLLCWAFQVARGMEYLAFKKVLHGDLAARNILLCEKNVVKISDFGLAKDIYKDENYRKSKN</sequence>
<dbReference type="STRING" id="6689.A0A3R7QZ06"/>
<dbReference type="CDD" id="cd00096">
    <property type="entry name" value="Ig"/>
    <property type="match status" value="1"/>
</dbReference>
<keyword evidence="2 11" id="KW-0812">Transmembrane</keyword>
<evidence type="ECO:0000256" key="4">
    <source>
        <dbReference type="ARBA" id="ARBA00023136"/>
    </source>
</evidence>
<feature type="non-terminal residue" evidence="15">
    <location>
        <position position="810"/>
    </location>
</feature>
<reference evidence="15 16" key="2">
    <citation type="submission" date="2019-01" db="EMBL/GenBank/DDBJ databases">
        <title>The decoding of complex shrimp genome reveals the adaptation for benthos swimmer, frequently molting mechanism and breeding impact on genome.</title>
        <authorList>
            <person name="Sun Y."/>
            <person name="Gao Y."/>
            <person name="Yu Y."/>
        </authorList>
    </citation>
    <scope>NUCLEOTIDE SEQUENCE [LARGE SCALE GENOMIC DNA]</scope>
    <source>
        <tissue evidence="15">Muscle</tissue>
    </source>
</reference>
<dbReference type="FunFam" id="3.30.200.20:FF:000586">
    <property type="entry name" value="Receptor protein-tyrosine kinase"/>
    <property type="match status" value="1"/>
</dbReference>
<feature type="domain" description="Protein kinase" evidence="13">
    <location>
        <begin position="537"/>
        <end position="810"/>
    </location>
</feature>
<evidence type="ECO:0000259" key="14">
    <source>
        <dbReference type="PROSITE" id="PS50835"/>
    </source>
</evidence>
<evidence type="ECO:0000256" key="2">
    <source>
        <dbReference type="ARBA" id="ARBA00022692"/>
    </source>
</evidence>
<feature type="signal peptide" evidence="12">
    <location>
        <begin position="1"/>
        <end position="19"/>
    </location>
</feature>
<name>A0A3R7QZ06_PENVA</name>
<dbReference type="Pfam" id="PF07714">
    <property type="entry name" value="PK_Tyr_Ser-Thr"/>
    <property type="match status" value="1"/>
</dbReference>
<keyword evidence="8" id="KW-0393">Immunoglobulin domain</keyword>
<keyword evidence="7" id="KW-0325">Glycoprotein</keyword>
<dbReference type="GO" id="GO:0004714">
    <property type="term" value="F:transmembrane receptor protein tyrosine kinase activity"/>
    <property type="evidence" value="ECO:0007669"/>
    <property type="project" value="UniProtKB-EC"/>
</dbReference>
<keyword evidence="3 11" id="KW-1133">Transmembrane helix</keyword>
<feature type="transmembrane region" description="Helical" evidence="11">
    <location>
        <begin position="462"/>
        <end position="483"/>
    </location>
</feature>